<feature type="chain" id="PRO_5027008079" evidence="1">
    <location>
        <begin position="19"/>
        <end position="134"/>
    </location>
</feature>
<evidence type="ECO:0000313" key="3">
    <source>
        <dbReference type="Proteomes" id="UP000468650"/>
    </source>
</evidence>
<reference evidence="2 3" key="1">
    <citation type="submission" date="2019-09" db="EMBL/GenBank/DDBJ databases">
        <title>Genomes of family Cryomorphaceae.</title>
        <authorList>
            <person name="Bowman J.P."/>
        </authorList>
    </citation>
    <scope>NUCLEOTIDE SEQUENCE [LARGE SCALE GENOMIC DNA]</scope>
    <source>
        <strain evidence="2 3">LMG 25704</strain>
    </source>
</reference>
<keyword evidence="3" id="KW-1185">Reference proteome</keyword>
<name>A0A6N6RJ73_9FLAO</name>
<dbReference type="EMBL" id="WBVO01000003">
    <property type="protein sequence ID" value="KAB2813684.1"/>
    <property type="molecule type" value="Genomic_DNA"/>
</dbReference>
<dbReference type="RefSeq" id="WP_151666886.1">
    <property type="nucleotide sequence ID" value="NZ_WBVO01000003.1"/>
</dbReference>
<keyword evidence="1" id="KW-0732">Signal</keyword>
<dbReference type="OrthoDB" id="1467845at2"/>
<comment type="caution">
    <text evidence="2">The sequence shown here is derived from an EMBL/GenBank/DDBJ whole genome shotgun (WGS) entry which is preliminary data.</text>
</comment>
<protein>
    <submittedName>
        <fullName evidence="2">Uncharacterized protein</fullName>
    </submittedName>
</protein>
<dbReference type="AlphaFoldDB" id="A0A6N6RJ73"/>
<organism evidence="2 3">
    <name type="scientific">Phaeocystidibacter luteus</name>
    <dbReference type="NCBI Taxonomy" id="911197"/>
    <lineage>
        <taxon>Bacteria</taxon>
        <taxon>Pseudomonadati</taxon>
        <taxon>Bacteroidota</taxon>
        <taxon>Flavobacteriia</taxon>
        <taxon>Flavobacteriales</taxon>
        <taxon>Phaeocystidibacteraceae</taxon>
        <taxon>Phaeocystidibacter</taxon>
    </lineage>
</organism>
<gene>
    <name evidence="2" type="ORF">F8C67_05855</name>
</gene>
<dbReference type="Proteomes" id="UP000468650">
    <property type="component" value="Unassembled WGS sequence"/>
</dbReference>
<proteinExistence type="predicted"/>
<sequence>MRIILCISFLIASLSSIAQVQREDGTWYDENLAIRVMEEDIRNEGTLEICIYSTTNDRCIHNLKTPYEVLVYNEDGEQIWNSAWTGQKMSIKFSTPLRGAAYIVVNAKNDYVVNTLTGERIFTNGVMSVEYEIE</sequence>
<feature type="signal peptide" evidence="1">
    <location>
        <begin position="1"/>
        <end position="18"/>
    </location>
</feature>
<evidence type="ECO:0000313" key="2">
    <source>
        <dbReference type="EMBL" id="KAB2813684.1"/>
    </source>
</evidence>
<evidence type="ECO:0000256" key="1">
    <source>
        <dbReference type="SAM" id="SignalP"/>
    </source>
</evidence>
<accession>A0A6N6RJ73</accession>